<sequence>MSSMTIGKLAKSCEVKVDTVRYYEQKGLVLPLSRTGSGYRVYSADSVKRLRFIRKAQHLGFTLGEIKELLALSENPDADCAHIREKAQQKNAEIDQRIADLVSMKESLTDLTKYCPGKGASLEECSILAHFYEAGE</sequence>
<dbReference type="InterPro" id="IPR009061">
    <property type="entry name" value="DNA-bd_dom_put_sf"/>
</dbReference>
<evidence type="ECO:0000259" key="4">
    <source>
        <dbReference type="PROSITE" id="PS50937"/>
    </source>
</evidence>
<dbReference type="PROSITE" id="PS00552">
    <property type="entry name" value="HTH_MERR_1"/>
    <property type="match status" value="1"/>
</dbReference>
<dbReference type="GO" id="GO:0003700">
    <property type="term" value="F:DNA-binding transcription factor activity"/>
    <property type="evidence" value="ECO:0007669"/>
    <property type="project" value="InterPro"/>
</dbReference>
<dbReference type="PRINTS" id="PR00040">
    <property type="entry name" value="HTHMERR"/>
</dbReference>
<dbReference type="PANTHER" id="PTHR30204">
    <property type="entry name" value="REDOX-CYCLING DRUG-SENSING TRANSCRIPTIONAL ACTIVATOR SOXR"/>
    <property type="match status" value="1"/>
</dbReference>
<keyword evidence="1" id="KW-0805">Transcription regulation</keyword>
<dbReference type="CDD" id="cd04770">
    <property type="entry name" value="HTH_HMRTR"/>
    <property type="match status" value="1"/>
</dbReference>
<dbReference type="Gene3D" id="1.10.1660.10">
    <property type="match status" value="1"/>
</dbReference>
<organism evidence="5">
    <name type="scientific">hydrothermal vent metagenome</name>
    <dbReference type="NCBI Taxonomy" id="652676"/>
    <lineage>
        <taxon>unclassified sequences</taxon>
        <taxon>metagenomes</taxon>
        <taxon>ecological metagenomes</taxon>
    </lineage>
</organism>
<dbReference type="EMBL" id="UOEE01000326">
    <property type="protein sequence ID" value="VAW01727.1"/>
    <property type="molecule type" value="Genomic_DNA"/>
</dbReference>
<dbReference type="AlphaFoldDB" id="A0A3B0SL70"/>
<proteinExistence type="predicted"/>
<feature type="domain" description="HTH merR-type" evidence="4">
    <location>
        <begin position="3"/>
        <end position="72"/>
    </location>
</feature>
<name>A0A3B0SL70_9ZZZZ</name>
<reference evidence="5" key="1">
    <citation type="submission" date="2018-06" db="EMBL/GenBank/DDBJ databases">
        <authorList>
            <person name="Zhirakovskaya E."/>
        </authorList>
    </citation>
    <scope>NUCLEOTIDE SEQUENCE</scope>
</reference>
<dbReference type="SUPFAM" id="SSF46955">
    <property type="entry name" value="Putative DNA-binding domain"/>
    <property type="match status" value="1"/>
</dbReference>
<evidence type="ECO:0000256" key="1">
    <source>
        <dbReference type="ARBA" id="ARBA00023015"/>
    </source>
</evidence>
<evidence type="ECO:0000256" key="3">
    <source>
        <dbReference type="ARBA" id="ARBA00023163"/>
    </source>
</evidence>
<protein>
    <submittedName>
        <fullName evidence="5">Transcriptional regulator, MerR family</fullName>
    </submittedName>
</protein>
<evidence type="ECO:0000256" key="2">
    <source>
        <dbReference type="ARBA" id="ARBA00023125"/>
    </source>
</evidence>
<accession>A0A3B0SL70</accession>
<dbReference type="Pfam" id="PF09278">
    <property type="entry name" value="MerR-DNA-bind"/>
    <property type="match status" value="1"/>
</dbReference>
<gene>
    <name evidence="5" type="ORF">MNBD_ALPHA06-2121</name>
</gene>
<keyword evidence="2" id="KW-0238">DNA-binding</keyword>
<dbReference type="PANTHER" id="PTHR30204:SF92">
    <property type="entry name" value="HTH-TYPE TRANSCRIPTIONAL REGULATOR ZNTR"/>
    <property type="match status" value="1"/>
</dbReference>
<dbReference type="InterPro" id="IPR000551">
    <property type="entry name" value="MerR-type_HTH_dom"/>
</dbReference>
<dbReference type="GO" id="GO:0003677">
    <property type="term" value="F:DNA binding"/>
    <property type="evidence" value="ECO:0007669"/>
    <property type="project" value="UniProtKB-KW"/>
</dbReference>
<dbReference type="PROSITE" id="PS50937">
    <property type="entry name" value="HTH_MERR_2"/>
    <property type="match status" value="1"/>
</dbReference>
<evidence type="ECO:0000313" key="5">
    <source>
        <dbReference type="EMBL" id="VAW01727.1"/>
    </source>
</evidence>
<dbReference type="InterPro" id="IPR047057">
    <property type="entry name" value="MerR_fam"/>
</dbReference>
<dbReference type="SMART" id="SM00422">
    <property type="entry name" value="HTH_MERR"/>
    <property type="match status" value="1"/>
</dbReference>
<keyword evidence="3" id="KW-0804">Transcription</keyword>
<dbReference type="Pfam" id="PF00376">
    <property type="entry name" value="MerR"/>
    <property type="match status" value="1"/>
</dbReference>
<dbReference type="InterPro" id="IPR015358">
    <property type="entry name" value="Tscrpt_reg_MerR_DNA-bd"/>
</dbReference>